<evidence type="ECO:0000313" key="3">
    <source>
        <dbReference type="Proteomes" id="UP000729402"/>
    </source>
</evidence>
<evidence type="ECO:0000256" key="1">
    <source>
        <dbReference type="SAM" id="MobiDB-lite"/>
    </source>
</evidence>
<sequence length="83" mass="8352">MEAAAAAGGQEKVIAAVQHIVKSLANSKNTADDMIRILSGLDDRLSLMSDLFLPPPNAAARGGAPASIVEDDSDLGPGGGARP</sequence>
<evidence type="ECO:0000313" key="2">
    <source>
        <dbReference type="EMBL" id="KAG8054164.1"/>
    </source>
</evidence>
<dbReference type="Proteomes" id="UP000729402">
    <property type="component" value="Unassembled WGS sequence"/>
</dbReference>
<reference evidence="2" key="2">
    <citation type="submission" date="2021-02" db="EMBL/GenBank/DDBJ databases">
        <authorList>
            <person name="Kimball J.A."/>
            <person name="Haas M.W."/>
            <person name="Macchietto M."/>
            <person name="Kono T."/>
            <person name="Duquette J."/>
            <person name="Shao M."/>
        </authorList>
    </citation>
    <scope>NUCLEOTIDE SEQUENCE</scope>
    <source>
        <tissue evidence="2">Fresh leaf tissue</tissue>
    </source>
</reference>
<proteinExistence type="predicted"/>
<dbReference type="OrthoDB" id="10539815at2759"/>
<name>A0A8J5RVC9_ZIZPA</name>
<comment type="caution">
    <text evidence="2">The sequence shown here is derived from an EMBL/GenBank/DDBJ whole genome shotgun (WGS) entry which is preliminary data.</text>
</comment>
<organism evidence="2 3">
    <name type="scientific">Zizania palustris</name>
    <name type="common">Northern wild rice</name>
    <dbReference type="NCBI Taxonomy" id="103762"/>
    <lineage>
        <taxon>Eukaryota</taxon>
        <taxon>Viridiplantae</taxon>
        <taxon>Streptophyta</taxon>
        <taxon>Embryophyta</taxon>
        <taxon>Tracheophyta</taxon>
        <taxon>Spermatophyta</taxon>
        <taxon>Magnoliopsida</taxon>
        <taxon>Liliopsida</taxon>
        <taxon>Poales</taxon>
        <taxon>Poaceae</taxon>
        <taxon>BOP clade</taxon>
        <taxon>Oryzoideae</taxon>
        <taxon>Oryzeae</taxon>
        <taxon>Zizaniinae</taxon>
        <taxon>Zizania</taxon>
    </lineage>
</organism>
<dbReference type="AlphaFoldDB" id="A0A8J5RVC9"/>
<gene>
    <name evidence="2" type="ORF">GUJ93_ZPchr0001g30245</name>
</gene>
<accession>A0A8J5RVC9</accession>
<protein>
    <submittedName>
        <fullName evidence="2">Uncharacterized protein</fullName>
    </submittedName>
</protein>
<feature type="region of interest" description="Disordered" evidence="1">
    <location>
        <begin position="58"/>
        <end position="83"/>
    </location>
</feature>
<reference evidence="2" key="1">
    <citation type="journal article" date="2021" name="bioRxiv">
        <title>Whole Genome Assembly and Annotation of Northern Wild Rice, Zizania palustris L., Supports a Whole Genome Duplication in the Zizania Genus.</title>
        <authorList>
            <person name="Haas M."/>
            <person name="Kono T."/>
            <person name="Macchietto M."/>
            <person name="Millas R."/>
            <person name="McGilp L."/>
            <person name="Shao M."/>
            <person name="Duquette J."/>
            <person name="Hirsch C.N."/>
            <person name="Kimball J."/>
        </authorList>
    </citation>
    <scope>NUCLEOTIDE SEQUENCE</scope>
    <source>
        <tissue evidence="2">Fresh leaf tissue</tissue>
    </source>
</reference>
<keyword evidence="3" id="KW-1185">Reference proteome</keyword>
<dbReference type="EMBL" id="JAAALK010000288">
    <property type="protein sequence ID" value="KAG8054164.1"/>
    <property type="molecule type" value="Genomic_DNA"/>
</dbReference>